<dbReference type="AlphaFoldDB" id="A0A061QKX8"/>
<accession>A0A061QKX8</accession>
<organism evidence="2">
    <name type="scientific">Tetraselmis sp. GSL018</name>
    <dbReference type="NCBI Taxonomy" id="582737"/>
    <lineage>
        <taxon>Eukaryota</taxon>
        <taxon>Viridiplantae</taxon>
        <taxon>Chlorophyta</taxon>
        <taxon>core chlorophytes</taxon>
        <taxon>Chlorodendrophyceae</taxon>
        <taxon>Chlorodendrales</taxon>
        <taxon>Chlorodendraceae</taxon>
        <taxon>Tetraselmis</taxon>
    </lineage>
</organism>
<name>A0A061QKX8_9CHLO</name>
<reference evidence="2" key="1">
    <citation type="submission" date="2014-05" db="EMBL/GenBank/DDBJ databases">
        <title>The transcriptome of the halophilic microalga Tetraselmis sp. GSL018 isolated from the Great Salt Lake, Utah.</title>
        <authorList>
            <person name="Jinkerson R.E."/>
            <person name="D'Adamo S."/>
            <person name="Posewitz M.C."/>
        </authorList>
    </citation>
    <scope>NUCLEOTIDE SEQUENCE</scope>
    <source>
        <strain evidence="2">GSL018</strain>
    </source>
</reference>
<feature type="compositionally biased region" description="Basic and acidic residues" evidence="1">
    <location>
        <begin position="44"/>
        <end position="63"/>
    </location>
</feature>
<dbReference type="EMBL" id="GBEZ01025818">
    <property type="protein sequence ID" value="JAC61312.1"/>
    <property type="molecule type" value="Transcribed_RNA"/>
</dbReference>
<proteinExistence type="predicted"/>
<feature type="non-terminal residue" evidence="2">
    <location>
        <position position="1"/>
    </location>
</feature>
<feature type="region of interest" description="Disordered" evidence="1">
    <location>
        <begin position="26"/>
        <end position="63"/>
    </location>
</feature>
<gene>
    <name evidence="2" type="ORF">TSPGSL018_26597</name>
</gene>
<feature type="non-terminal residue" evidence="2">
    <location>
        <position position="104"/>
    </location>
</feature>
<protein>
    <submittedName>
        <fullName evidence="2">Uncharacterized protein</fullName>
    </submittedName>
</protein>
<evidence type="ECO:0000313" key="2">
    <source>
        <dbReference type="EMBL" id="JAC61312.1"/>
    </source>
</evidence>
<sequence length="104" mass="11192">ISLPVLSSPSPSPGRRTARIRRRARGEALKGGHLRLPQSSCTTEPERALRSPTHTGRESERDSVGVCVRLTESDARLGESSAGAWACSFGPLPHHDSKDTPPLQ</sequence>
<evidence type="ECO:0000256" key="1">
    <source>
        <dbReference type="SAM" id="MobiDB-lite"/>
    </source>
</evidence>